<dbReference type="RefSeq" id="WP_134717202.1">
    <property type="nucleotide sequence ID" value="NZ_SDKM01000014.1"/>
</dbReference>
<dbReference type="Pfam" id="PF00196">
    <property type="entry name" value="GerE"/>
    <property type="match status" value="1"/>
</dbReference>
<evidence type="ECO:0000313" key="5">
    <source>
        <dbReference type="EMBL" id="RYP85853.1"/>
    </source>
</evidence>
<sequence>MDLLERDHERGVIGAALVSAAAGQGAGVAVVGDAGAGKSALLGSTYAADGLRVLRGGCDPLRTPRPLGPFRDVAGEAGFGPLLHGEGASLAHVCDELYDALRTRPTVLVVEDLHWVDAASVDVLRFLARRVGSMPLALLVSYRDHEIGLRHPVRPLLGDLARLDGLTTLHLSPLSVAGVGQLVAGTGLDADKVHAITGGNPFFVTEVAKDPGRPLPVSVRDAVLARTVDVDPEDLEVLQLVATAPDRLDDRVLPALGVDLPTLRRLEATGLLDRARGGLVFRHELARQALESTIPGGGAPRLHARVLDGLERIGTTEPAVLTHHAVAARDADRAVRYARAAAEEAIRAGSHTEAADFFRTALDHLDDAPPAERAELLLRLSFEQYMTSRLTEAIETVRATFPLWRDAGSDVGLAAAHETCAVYEYYNARRHRAEALVDRAADIAAEIGRGTGTGPPTGAAADPAQGTAWATRAFLAYMRNDVDRARRGLDDAARVAATGDHAQLALRTDLVRSLTALVEGDVTARGRLTDQVEAARAHGWDELASTGYSQLASLDVEQRRLRAAEQVLDASLPFTVERDIPICRHWQTAVRSRLHFAQGHWGAALEDAEDVLEREGMPVARLWPQLVAALVPLREGGTPPRRQLDTAWELASEIDEPMRRLPVLSALAESMWMTGETDPRVTEDAVREVARAADTTGMEWGVGDLAAWLVRLGLLDAWPAQVAEPFRMSAEGRAEEAASWWQRAGDSFNAAMALGDSTDPAHRTRAVEMLDQLGAGATADRQRVVLRADGVGQVPPRPRESTRANPSGLTNRQLDVARLVARGFTNAEIAARLYISPKTADHHVSAVLAKMGLSNRRAVMVRAEELGLV</sequence>
<evidence type="ECO:0000256" key="3">
    <source>
        <dbReference type="SAM" id="MobiDB-lite"/>
    </source>
</evidence>
<evidence type="ECO:0000313" key="6">
    <source>
        <dbReference type="Proteomes" id="UP000295198"/>
    </source>
</evidence>
<dbReference type="SMART" id="SM00421">
    <property type="entry name" value="HTH_LUXR"/>
    <property type="match status" value="1"/>
</dbReference>
<dbReference type="Pfam" id="PF13191">
    <property type="entry name" value="AAA_16"/>
    <property type="match status" value="1"/>
</dbReference>
<reference evidence="5 6" key="1">
    <citation type="submission" date="2019-01" db="EMBL/GenBank/DDBJ databases">
        <title>Nocardioides guangzhouensis sp. nov., an actinobacterium isolated from soil.</title>
        <authorList>
            <person name="Fu Y."/>
            <person name="Cai Y."/>
            <person name="Lin Z."/>
            <person name="Chen P."/>
        </authorList>
    </citation>
    <scope>NUCLEOTIDE SEQUENCE [LARGE SCALE GENOMIC DNA]</scope>
    <source>
        <strain evidence="5 6">130</strain>
    </source>
</reference>
<feature type="region of interest" description="Disordered" evidence="3">
    <location>
        <begin position="789"/>
        <end position="810"/>
    </location>
</feature>
<protein>
    <submittedName>
        <fullName evidence="5">Helix-turn-helix transcriptional regulator</fullName>
    </submittedName>
</protein>
<dbReference type="InterPro" id="IPR011990">
    <property type="entry name" value="TPR-like_helical_dom_sf"/>
</dbReference>
<organism evidence="5 6">
    <name type="scientific">Nocardioides guangzhouensis</name>
    <dbReference type="NCBI Taxonomy" id="2497878"/>
    <lineage>
        <taxon>Bacteria</taxon>
        <taxon>Bacillati</taxon>
        <taxon>Actinomycetota</taxon>
        <taxon>Actinomycetes</taxon>
        <taxon>Propionibacteriales</taxon>
        <taxon>Nocardioidaceae</taxon>
        <taxon>Nocardioides</taxon>
    </lineage>
</organism>
<keyword evidence="6" id="KW-1185">Reference proteome</keyword>
<dbReference type="EMBL" id="SDKM01000014">
    <property type="protein sequence ID" value="RYP85853.1"/>
    <property type="molecule type" value="Genomic_DNA"/>
</dbReference>
<dbReference type="CDD" id="cd06170">
    <property type="entry name" value="LuxR_C_like"/>
    <property type="match status" value="1"/>
</dbReference>
<dbReference type="InterPro" id="IPR016032">
    <property type="entry name" value="Sig_transdc_resp-reg_C-effctor"/>
</dbReference>
<dbReference type="GO" id="GO:0005737">
    <property type="term" value="C:cytoplasm"/>
    <property type="evidence" value="ECO:0007669"/>
    <property type="project" value="TreeGrafter"/>
</dbReference>
<feature type="domain" description="HTH luxR-type" evidence="4">
    <location>
        <begin position="802"/>
        <end position="867"/>
    </location>
</feature>
<evidence type="ECO:0000256" key="2">
    <source>
        <dbReference type="ARBA" id="ARBA00022840"/>
    </source>
</evidence>
<dbReference type="Proteomes" id="UP000295198">
    <property type="component" value="Unassembled WGS sequence"/>
</dbReference>
<evidence type="ECO:0000259" key="4">
    <source>
        <dbReference type="PROSITE" id="PS50043"/>
    </source>
</evidence>
<dbReference type="InterPro" id="IPR036388">
    <property type="entry name" value="WH-like_DNA-bd_sf"/>
</dbReference>
<keyword evidence="1" id="KW-0547">Nucleotide-binding</keyword>
<dbReference type="InterPro" id="IPR027417">
    <property type="entry name" value="P-loop_NTPase"/>
</dbReference>
<dbReference type="InterPro" id="IPR000792">
    <property type="entry name" value="Tscrpt_reg_LuxR_C"/>
</dbReference>
<dbReference type="GO" id="GO:0004016">
    <property type="term" value="F:adenylate cyclase activity"/>
    <property type="evidence" value="ECO:0007669"/>
    <property type="project" value="TreeGrafter"/>
</dbReference>
<dbReference type="SUPFAM" id="SSF46894">
    <property type="entry name" value="C-terminal effector domain of the bipartite response regulators"/>
    <property type="match status" value="1"/>
</dbReference>
<dbReference type="OrthoDB" id="5476461at2"/>
<evidence type="ECO:0000256" key="1">
    <source>
        <dbReference type="ARBA" id="ARBA00022741"/>
    </source>
</evidence>
<dbReference type="GO" id="GO:0003677">
    <property type="term" value="F:DNA binding"/>
    <property type="evidence" value="ECO:0007669"/>
    <property type="project" value="InterPro"/>
</dbReference>
<dbReference type="PRINTS" id="PR00038">
    <property type="entry name" value="HTHLUXR"/>
</dbReference>
<dbReference type="SUPFAM" id="SSF52540">
    <property type="entry name" value="P-loop containing nucleoside triphosphate hydrolases"/>
    <property type="match status" value="1"/>
</dbReference>
<dbReference type="InterPro" id="IPR041664">
    <property type="entry name" value="AAA_16"/>
</dbReference>
<gene>
    <name evidence="5" type="ORF">EKO23_11100</name>
</gene>
<name>A0A4Q4ZCY1_9ACTN</name>
<dbReference type="GO" id="GO:0005524">
    <property type="term" value="F:ATP binding"/>
    <property type="evidence" value="ECO:0007669"/>
    <property type="project" value="UniProtKB-KW"/>
</dbReference>
<dbReference type="PANTHER" id="PTHR16305">
    <property type="entry name" value="TESTICULAR SOLUBLE ADENYLYL CYCLASE"/>
    <property type="match status" value="1"/>
</dbReference>
<accession>A0A4Q4ZCY1</accession>
<comment type="caution">
    <text evidence="5">The sequence shown here is derived from an EMBL/GenBank/DDBJ whole genome shotgun (WGS) entry which is preliminary data.</text>
</comment>
<dbReference type="AlphaFoldDB" id="A0A4Q4ZCY1"/>
<keyword evidence="2" id="KW-0067">ATP-binding</keyword>
<dbReference type="Gene3D" id="1.25.40.10">
    <property type="entry name" value="Tetratricopeptide repeat domain"/>
    <property type="match status" value="1"/>
</dbReference>
<dbReference type="PROSITE" id="PS50043">
    <property type="entry name" value="HTH_LUXR_2"/>
    <property type="match status" value="1"/>
</dbReference>
<dbReference type="Gene3D" id="1.10.10.10">
    <property type="entry name" value="Winged helix-like DNA-binding domain superfamily/Winged helix DNA-binding domain"/>
    <property type="match status" value="1"/>
</dbReference>
<proteinExistence type="predicted"/>
<dbReference type="SUPFAM" id="SSF48452">
    <property type="entry name" value="TPR-like"/>
    <property type="match status" value="1"/>
</dbReference>
<dbReference type="PANTHER" id="PTHR16305:SF35">
    <property type="entry name" value="TRANSCRIPTIONAL ACTIVATOR DOMAIN"/>
    <property type="match status" value="1"/>
</dbReference>
<dbReference type="GO" id="GO:0006355">
    <property type="term" value="P:regulation of DNA-templated transcription"/>
    <property type="evidence" value="ECO:0007669"/>
    <property type="project" value="InterPro"/>
</dbReference>